<dbReference type="EMBL" id="JARQZJ010000036">
    <property type="protein sequence ID" value="KAK9876258.1"/>
    <property type="molecule type" value="Genomic_DNA"/>
</dbReference>
<dbReference type="InterPro" id="IPR050621">
    <property type="entry name" value="Tudor_domain_containing"/>
</dbReference>
<dbReference type="PANTHER" id="PTHR22948:SF76">
    <property type="entry name" value="FI20010P1-RELATED"/>
    <property type="match status" value="1"/>
</dbReference>
<evidence type="ECO:0000313" key="4">
    <source>
        <dbReference type="Proteomes" id="UP001431783"/>
    </source>
</evidence>
<dbReference type="InterPro" id="IPR041966">
    <property type="entry name" value="LOTUS-like"/>
</dbReference>
<evidence type="ECO:0000256" key="1">
    <source>
        <dbReference type="SAM" id="MobiDB-lite"/>
    </source>
</evidence>
<feature type="domain" description="Tudor" evidence="2">
    <location>
        <begin position="668"/>
        <end position="732"/>
    </location>
</feature>
<protein>
    <recommendedName>
        <fullName evidence="2">Tudor domain-containing protein</fullName>
    </recommendedName>
</protein>
<comment type="caution">
    <text evidence="3">The sequence shown here is derived from an EMBL/GenBank/DDBJ whole genome shotgun (WGS) entry which is preliminary data.</text>
</comment>
<dbReference type="Gene3D" id="2.40.50.90">
    <property type="match status" value="2"/>
</dbReference>
<feature type="region of interest" description="Disordered" evidence="1">
    <location>
        <begin position="176"/>
        <end position="203"/>
    </location>
</feature>
<accession>A0AAW1U6E0</accession>
<dbReference type="InterPro" id="IPR035437">
    <property type="entry name" value="SNase_OB-fold_sf"/>
</dbReference>
<dbReference type="SUPFAM" id="SSF63748">
    <property type="entry name" value="Tudor/PWWP/MBT"/>
    <property type="match status" value="3"/>
</dbReference>
<dbReference type="AlphaFoldDB" id="A0AAW1U6E0"/>
<sequence length="1048" mass="120001">MSIFKSIFNGSFNGFPLLCYKDRKDKINYNSDEIMQCKIRLDILYTLKVPPRGLRFNNCSNAPQTKKWSPANTHYKPRKVQQSKRTAAVSHNQFVERSPLKSQPTVSSRIHIPEHSTFRQVKPTSIKVYERADSAPILERNPVNASTAVKGVLLNTPSRSDYQKKDASDSLHITSNGRRLRISNHSERANSPVENDSTDSVLQTSKKRITRMMSEVSLDRDSGNSSPTSDKTFSAQVDIVLTNNPMADLYSIAECFKLGKVDVFTLSMKPKKKSGRILYNCTIHVDGESYLSYPNDFYDEISAQEYCAKKALKELIPKCTRKKSLLFSNNKDIKDRIPPMLKTHRQGIWSSQIEADYAEKYLEQLPVNWLEIIDSCDCVAVEKIQDKFLLRYCIPGTALQKGSNFERVLPVDISIPTNTVHFGEGNQLYAHITCIMSLNEVWCCQFNTPECEAYNDMTLSMESFYNEEGDDYKADSIQIGHYYVAYCDSNWYRVRALEIEELGVNCFLIDFGDEYLIDISYLYRMRREFATCQAQAFVCRLAGLEDLYDENIPSDKISVYLGKEVILEEAHSDIDDIDSDQNIAVVMYDFANGKSINEEILQLLIKDLPLIKPHKIEEVFISHIADNGDIYVQVHSKGFENLQSLILKLEMDIEHNPPTHCAEQINAKTWSTNKDRLYLRKYDLDGHWYRTKILDMSPVGDMAQIQFVDKGNYEVVKVANDKVMYPLDKISDVLHQFPTQSIRIKMALEEIPSNFVELASTNMKVNSPVLLKILGKDEKDDIFLGEFYKRSEEGLICINKSIAMVTEINAKSNEDNILKGTKMKLAKLTQLTNGDLKNDNVPSGGFLLRPELPARGEYFEVNIPFAVNPWNFFVQPYISENKLNQLMDALQKRYMNATFTPLQIDMILPGQIYATKHTDGILYRTSVLKVINSSSISVFYCDFGYYSSLCLNQLIPLDKEFTLLPYQALKAKLSGIKPKKNKWSMEDCDYFTELVSRKSFVSVLRDIEKDELYESDPVLKLTLIDTSTEEDIFIDQMLVKKNIAVRDD</sequence>
<dbReference type="InterPro" id="IPR002999">
    <property type="entry name" value="Tudor"/>
</dbReference>
<dbReference type="Pfam" id="PF00567">
    <property type="entry name" value="TUDOR"/>
    <property type="match status" value="3"/>
</dbReference>
<proteinExistence type="predicted"/>
<feature type="domain" description="Tudor" evidence="2">
    <location>
        <begin position="905"/>
        <end position="962"/>
    </location>
</feature>
<dbReference type="Gene3D" id="3.30.420.610">
    <property type="entry name" value="LOTUS domain-like"/>
    <property type="match status" value="1"/>
</dbReference>
<organism evidence="3 4">
    <name type="scientific">Henosepilachna vigintioctopunctata</name>
    <dbReference type="NCBI Taxonomy" id="420089"/>
    <lineage>
        <taxon>Eukaryota</taxon>
        <taxon>Metazoa</taxon>
        <taxon>Ecdysozoa</taxon>
        <taxon>Arthropoda</taxon>
        <taxon>Hexapoda</taxon>
        <taxon>Insecta</taxon>
        <taxon>Pterygota</taxon>
        <taxon>Neoptera</taxon>
        <taxon>Endopterygota</taxon>
        <taxon>Coleoptera</taxon>
        <taxon>Polyphaga</taxon>
        <taxon>Cucujiformia</taxon>
        <taxon>Coccinelloidea</taxon>
        <taxon>Coccinellidae</taxon>
        <taxon>Epilachninae</taxon>
        <taxon>Epilachnini</taxon>
        <taxon>Henosepilachna</taxon>
    </lineage>
</organism>
<feature type="compositionally biased region" description="Polar residues" evidence="1">
    <location>
        <begin position="192"/>
        <end position="203"/>
    </location>
</feature>
<dbReference type="Proteomes" id="UP001431783">
    <property type="component" value="Unassembled WGS sequence"/>
</dbReference>
<dbReference type="Gene3D" id="2.30.30.140">
    <property type="match status" value="3"/>
</dbReference>
<dbReference type="SMART" id="SM00333">
    <property type="entry name" value="TUDOR"/>
    <property type="match status" value="3"/>
</dbReference>
<gene>
    <name evidence="3" type="ORF">WA026_012557</name>
</gene>
<dbReference type="GO" id="GO:0005737">
    <property type="term" value="C:cytoplasm"/>
    <property type="evidence" value="ECO:0007669"/>
    <property type="project" value="UniProtKB-ARBA"/>
</dbReference>
<dbReference type="PANTHER" id="PTHR22948">
    <property type="entry name" value="TUDOR DOMAIN CONTAINING PROTEIN"/>
    <property type="match status" value="1"/>
</dbReference>
<feature type="domain" description="Tudor" evidence="2">
    <location>
        <begin position="475"/>
        <end position="530"/>
    </location>
</feature>
<name>A0AAW1U6E0_9CUCU</name>
<keyword evidence="4" id="KW-1185">Reference proteome</keyword>
<evidence type="ECO:0000259" key="2">
    <source>
        <dbReference type="SMART" id="SM00333"/>
    </source>
</evidence>
<reference evidence="3 4" key="1">
    <citation type="submission" date="2023-03" db="EMBL/GenBank/DDBJ databases">
        <title>Genome insight into feeding habits of ladybird beetles.</title>
        <authorList>
            <person name="Li H.-S."/>
            <person name="Huang Y.-H."/>
            <person name="Pang H."/>
        </authorList>
    </citation>
    <scope>NUCLEOTIDE SEQUENCE [LARGE SCALE GENOMIC DNA]</scope>
    <source>
        <strain evidence="3">SYSU_2023b</strain>
        <tissue evidence="3">Whole body</tissue>
    </source>
</reference>
<evidence type="ECO:0000313" key="3">
    <source>
        <dbReference type="EMBL" id="KAK9876258.1"/>
    </source>
</evidence>